<proteinExistence type="predicted"/>
<feature type="chain" id="PRO_5012318257" evidence="2">
    <location>
        <begin position="24"/>
        <end position="101"/>
    </location>
</feature>
<feature type="domain" description="HMA" evidence="3">
    <location>
        <begin position="29"/>
        <end position="96"/>
    </location>
</feature>
<dbReference type="GO" id="GO:0046872">
    <property type="term" value="F:metal ion binding"/>
    <property type="evidence" value="ECO:0007669"/>
    <property type="project" value="UniProtKB-KW"/>
</dbReference>
<gene>
    <name evidence="4" type="ORF">MMIC_P1649</name>
</gene>
<dbReference type="PROSITE" id="PS50846">
    <property type="entry name" value="HMA_2"/>
    <property type="match status" value="1"/>
</dbReference>
<keyword evidence="5" id="KW-1185">Reference proteome</keyword>
<feature type="signal peptide" evidence="2">
    <location>
        <begin position="1"/>
        <end position="23"/>
    </location>
</feature>
<organism evidence="4 5">
    <name type="scientific">Mariprofundus micogutta</name>
    <dbReference type="NCBI Taxonomy" id="1921010"/>
    <lineage>
        <taxon>Bacteria</taxon>
        <taxon>Pseudomonadati</taxon>
        <taxon>Pseudomonadota</taxon>
        <taxon>Candidatius Mariprofundia</taxon>
        <taxon>Mariprofundales</taxon>
        <taxon>Mariprofundaceae</taxon>
        <taxon>Mariprofundus</taxon>
    </lineage>
</organism>
<dbReference type="FunFam" id="3.30.70.100:FF:000001">
    <property type="entry name" value="ATPase copper transporting beta"/>
    <property type="match status" value="1"/>
</dbReference>
<comment type="caution">
    <text evidence="4">The sequence shown here is derived from an EMBL/GenBank/DDBJ whole genome shotgun (WGS) entry which is preliminary data.</text>
</comment>
<dbReference type="EMBL" id="BDFD01000013">
    <property type="protein sequence ID" value="GAV20677.1"/>
    <property type="molecule type" value="Genomic_DNA"/>
</dbReference>
<dbReference type="Gene3D" id="3.30.70.100">
    <property type="match status" value="1"/>
</dbReference>
<dbReference type="SUPFAM" id="SSF55008">
    <property type="entry name" value="HMA, heavy metal-associated domain"/>
    <property type="match status" value="1"/>
</dbReference>
<dbReference type="InterPro" id="IPR006121">
    <property type="entry name" value="HMA_dom"/>
</dbReference>
<dbReference type="RefSeq" id="WP_083530525.1">
    <property type="nucleotide sequence ID" value="NZ_BDFD01000013.1"/>
</dbReference>
<evidence type="ECO:0000313" key="5">
    <source>
        <dbReference type="Proteomes" id="UP000231632"/>
    </source>
</evidence>
<protein>
    <submittedName>
        <fullName evidence="4">Copper chaperone</fullName>
    </submittedName>
</protein>
<evidence type="ECO:0000256" key="2">
    <source>
        <dbReference type="SAM" id="SignalP"/>
    </source>
</evidence>
<dbReference type="Proteomes" id="UP000231632">
    <property type="component" value="Unassembled WGS sequence"/>
</dbReference>
<dbReference type="STRING" id="1921010.MMIC_P1649"/>
<dbReference type="AlphaFoldDB" id="A0A1L8CP54"/>
<name>A0A1L8CP54_9PROT</name>
<keyword evidence="2" id="KW-0732">Signal</keyword>
<evidence type="ECO:0000313" key="4">
    <source>
        <dbReference type="EMBL" id="GAV20677.1"/>
    </source>
</evidence>
<accession>A0A1L8CP54</accession>
<keyword evidence="1" id="KW-0479">Metal-binding</keyword>
<evidence type="ECO:0000259" key="3">
    <source>
        <dbReference type="PROSITE" id="PS50846"/>
    </source>
</evidence>
<dbReference type="InterPro" id="IPR036163">
    <property type="entry name" value="HMA_dom_sf"/>
</dbReference>
<sequence>MRILRAALIIAMLSITPLASLFAEEAANQTAIIQVDGLSCPFCAYGLEKNLKKVSGVKTVKIDMKTGKATVALKPNTQVDDQTLRQAVKKAGFTARDITRQ</sequence>
<evidence type="ECO:0000256" key="1">
    <source>
        <dbReference type="ARBA" id="ARBA00022723"/>
    </source>
</evidence>
<dbReference type="Pfam" id="PF00403">
    <property type="entry name" value="HMA"/>
    <property type="match status" value="1"/>
</dbReference>
<dbReference type="CDD" id="cd00371">
    <property type="entry name" value="HMA"/>
    <property type="match status" value="1"/>
</dbReference>
<reference evidence="4 5" key="1">
    <citation type="journal article" date="2017" name="Arch. Microbiol.">
        <title>Mariprofundus micogutta sp. nov., a novel iron-oxidizing zetaproteobacterium isolated from a deep-sea hydrothermal field at the Bayonnaise knoll of the Izu-Ogasawara arc, and a description of Mariprofundales ord. nov. and Zetaproteobacteria classis nov.</title>
        <authorList>
            <person name="Makita H."/>
            <person name="Tanaka E."/>
            <person name="Mitsunobu S."/>
            <person name="Miyazaki M."/>
            <person name="Nunoura T."/>
            <person name="Uematsu K."/>
            <person name="Takaki Y."/>
            <person name="Nishi S."/>
            <person name="Shimamura S."/>
            <person name="Takai K."/>
        </authorList>
    </citation>
    <scope>NUCLEOTIDE SEQUENCE [LARGE SCALE GENOMIC DNA]</scope>
    <source>
        <strain evidence="4 5">ET2</strain>
    </source>
</reference>